<gene>
    <name evidence="1" type="ORF">AMS68_000622</name>
</gene>
<dbReference type="OrthoDB" id="2935572at2759"/>
<dbReference type="EMBL" id="CP051139">
    <property type="protein sequence ID" value="QIW95104.1"/>
    <property type="molecule type" value="Genomic_DNA"/>
</dbReference>
<proteinExistence type="predicted"/>
<dbReference type="Proteomes" id="UP000503462">
    <property type="component" value="Chromosome 1"/>
</dbReference>
<evidence type="ECO:0000313" key="1">
    <source>
        <dbReference type="EMBL" id="QIW95104.1"/>
    </source>
</evidence>
<accession>A0A6H0XKF3</accession>
<organism evidence="1 2">
    <name type="scientific">Peltaster fructicola</name>
    <dbReference type="NCBI Taxonomy" id="286661"/>
    <lineage>
        <taxon>Eukaryota</taxon>
        <taxon>Fungi</taxon>
        <taxon>Dikarya</taxon>
        <taxon>Ascomycota</taxon>
        <taxon>Pezizomycotina</taxon>
        <taxon>Dothideomycetes</taxon>
        <taxon>Dothideomycetes incertae sedis</taxon>
        <taxon>Peltaster</taxon>
    </lineage>
</organism>
<evidence type="ECO:0000313" key="2">
    <source>
        <dbReference type="Proteomes" id="UP000503462"/>
    </source>
</evidence>
<sequence>MELEEIVYRTLHFSNLPNQTSSRDLVAVIRGGTLVGINLRSGTRNRNANSVAMVSFLYGAAEYPIEVNWADKRFRLISHVKAKMDDCGAIRNLLVGSAVAQGITAEQVREDMDHIHKLTIVDMPFQTATPMLTRALRAMLFTPDPAY</sequence>
<reference evidence="1 2" key="1">
    <citation type="journal article" date="2016" name="Sci. Rep.">
        <title>Peltaster fructicola genome reveals evolution from an invasive phytopathogen to an ectophytic parasite.</title>
        <authorList>
            <person name="Xu C."/>
            <person name="Chen H."/>
            <person name="Gleason M.L."/>
            <person name="Xu J.R."/>
            <person name="Liu H."/>
            <person name="Zhang R."/>
            <person name="Sun G."/>
        </authorList>
    </citation>
    <scope>NUCLEOTIDE SEQUENCE [LARGE SCALE GENOMIC DNA]</scope>
    <source>
        <strain evidence="1 2">LNHT1506</strain>
    </source>
</reference>
<keyword evidence="2" id="KW-1185">Reference proteome</keyword>
<dbReference type="AlphaFoldDB" id="A0A6H0XKF3"/>
<name>A0A6H0XKF3_9PEZI</name>
<protein>
    <submittedName>
        <fullName evidence="1">Uncharacterized protein</fullName>
    </submittedName>
</protein>